<keyword evidence="3 9" id="KW-0997">Cell inner membrane</keyword>
<gene>
    <name evidence="9 11" type="primary">ftsQ</name>
    <name evidence="11" type="ORF">FVIR_GE00489</name>
</gene>
<protein>
    <recommendedName>
        <fullName evidence="9">Cell division protein FtsQ</fullName>
    </recommendedName>
</protein>
<dbReference type="PATRIC" id="fig|1070130.3.peg.816"/>
<evidence type="ECO:0000256" key="8">
    <source>
        <dbReference type="ARBA" id="ARBA00023306"/>
    </source>
</evidence>
<comment type="subunit">
    <text evidence="9">Part of a complex composed of FtsB, FtsL and FtsQ.</text>
</comment>
<dbReference type="OrthoDB" id="9790370at2"/>
<dbReference type="HAMAP" id="MF_00911">
    <property type="entry name" value="FtsQ_subfam"/>
    <property type="match status" value="1"/>
</dbReference>
<comment type="function">
    <text evidence="9">Essential cell division protein. May link together the upstream cell division proteins, which are predominantly cytoplasmic, with the downstream cell division proteins, which are predominantly periplasmic. May control correct divisome assembly.</text>
</comment>
<evidence type="ECO:0000256" key="6">
    <source>
        <dbReference type="ARBA" id="ARBA00022989"/>
    </source>
</evidence>
<organism evidence="11 12">
    <name type="scientific">Candidatus Gullanella endobia</name>
    <dbReference type="NCBI Taxonomy" id="1070130"/>
    <lineage>
        <taxon>Bacteria</taxon>
        <taxon>Pseudomonadati</taxon>
        <taxon>Pseudomonadota</taxon>
        <taxon>Gammaproteobacteria</taxon>
        <taxon>Enterobacterales</taxon>
        <taxon>Enterobacteriaceae</taxon>
        <taxon>Candidatus Gullanella</taxon>
    </lineage>
</organism>
<evidence type="ECO:0000256" key="7">
    <source>
        <dbReference type="ARBA" id="ARBA00023136"/>
    </source>
</evidence>
<dbReference type="Pfam" id="PF03799">
    <property type="entry name" value="FtsQ_DivIB_C"/>
    <property type="match status" value="1"/>
</dbReference>
<dbReference type="GO" id="GO:0043093">
    <property type="term" value="P:FtsZ-dependent cytokinesis"/>
    <property type="evidence" value="ECO:0007669"/>
    <property type="project" value="UniProtKB-UniRule"/>
</dbReference>
<evidence type="ECO:0000256" key="4">
    <source>
        <dbReference type="ARBA" id="ARBA00022618"/>
    </source>
</evidence>
<keyword evidence="6 9" id="KW-1133">Transmembrane helix</keyword>
<accession>A0A143WTZ6</accession>
<reference evidence="12" key="1">
    <citation type="submission" date="2016-01" db="EMBL/GenBank/DDBJ databases">
        <authorList>
            <person name="Husnik F."/>
        </authorList>
    </citation>
    <scope>NUCLEOTIDE SEQUENCE [LARGE SCALE GENOMIC DNA]</scope>
</reference>
<comment type="similarity">
    <text evidence="9">Belongs to the FtsQ/DivIB family. FtsQ subfamily.</text>
</comment>
<keyword evidence="8 9" id="KW-0131">Cell cycle</keyword>
<dbReference type="PROSITE" id="PS51779">
    <property type="entry name" value="POTRA"/>
    <property type="match status" value="1"/>
</dbReference>
<dbReference type="Proteomes" id="UP000095665">
    <property type="component" value="Chromosome I"/>
</dbReference>
<evidence type="ECO:0000259" key="10">
    <source>
        <dbReference type="PROSITE" id="PS51779"/>
    </source>
</evidence>
<evidence type="ECO:0000313" key="11">
    <source>
        <dbReference type="EMBL" id="CUX96329.1"/>
    </source>
</evidence>
<dbReference type="NCBIfam" id="NF008043">
    <property type="entry name" value="PRK10775.1"/>
    <property type="match status" value="1"/>
</dbReference>
<dbReference type="RefSeq" id="WP_082799145.1">
    <property type="nucleotide sequence ID" value="NZ_LN999832.1"/>
</dbReference>
<evidence type="ECO:0000313" key="12">
    <source>
        <dbReference type="Proteomes" id="UP000095665"/>
    </source>
</evidence>
<evidence type="ECO:0000256" key="9">
    <source>
        <dbReference type="HAMAP-Rule" id="MF_00911"/>
    </source>
</evidence>
<keyword evidence="7 9" id="KW-0472">Membrane</keyword>
<keyword evidence="2 9" id="KW-1003">Cell membrane</keyword>
<keyword evidence="5 9" id="KW-0812">Transmembrane</keyword>
<dbReference type="GO" id="GO:0032153">
    <property type="term" value="C:cell division site"/>
    <property type="evidence" value="ECO:0007669"/>
    <property type="project" value="UniProtKB-UniRule"/>
</dbReference>
<dbReference type="InterPro" id="IPR026579">
    <property type="entry name" value="FtsQ"/>
</dbReference>
<dbReference type="PANTHER" id="PTHR35851:SF1">
    <property type="entry name" value="CELL DIVISION PROTEIN FTSQ"/>
    <property type="match status" value="1"/>
</dbReference>
<sequence length="258" mass="30441">MDRRIIAEHINFSQLTGLIFLLILLYTLLLGGWIIVDWMKDTYHLPLSRLIVTGYRHYTTNDDIRNAILALGTTDAFIRQEVNIIHQQIKRMPWIKKISVCKRWPDELKIHFLEYVPIARWNDQYLLDSSSQVFSAPSERISNHPILMLYGPEGSEREILNEYRIMNEMLMTTKFQIKSVSMSARHSWQLTLRDGIKLELGRDDRAKRLKRFIRIYPILLQQAINDNKRISYIDMRYKSGLAVGWAEIYTGSKINNQQ</sequence>
<dbReference type="InterPro" id="IPR045335">
    <property type="entry name" value="FtsQ_C_sf"/>
</dbReference>
<dbReference type="Gene3D" id="3.10.20.310">
    <property type="entry name" value="membrane protein fhac"/>
    <property type="match status" value="1"/>
</dbReference>
<proteinExistence type="inferred from homology"/>
<dbReference type="KEGG" id="ged:FVIR_GE00489"/>
<feature type="domain" description="POTRA" evidence="10">
    <location>
        <begin position="45"/>
        <end position="115"/>
    </location>
</feature>
<dbReference type="GO" id="GO:0005886">
    <property type="term" value="C:plasma membrane"/>
    <property type="evidence" value="ECO:0007669"/>
    <property type="project" value="UniProtKB-SubCell"/>
</dbReference>
<feature type="transmembrane region" description="Helical" evidence="9">
    <location>
        <begin position="12"/>
        <end position="36"/>
    </location>
</feature>
<evidence type="ECO:0000256" key="5">
    <source>
        <dbReference type="ARBA" id="ARBA00022692"/>
    </source>
</evidence>
<dbReference type="InterPro" id="IPR005548">
    <property type="entry name" value="Cell_div_FtsQ/DivIB_C"/>
</dbReference>
<name>A0A143WTZ6_9ENTR</name>
<keyword evidence="4 9" id="KW-0132">Cell division</keyword>
<dbReference type="InterPro" id="IPR013685">
    <property type="entry name" value="POTRA_FtsQ_type"/>
</dbReference>
<dbReference type="Gene3D" id="3.40.50.11690">
    <property type="entry name" value="Cell division protein FtsQ/DivIB"/>
    <property type="match status" value="1"/>
</dbReference>
<comment type="subcellular location">
    <subcellularLocation>
        <location evidence="9">Cell inner membrane</location>
        <topology evidence="9">Single-pass type II membrane protein</topology>
    </subcellularLocation>
    <subcellularLocation>
        <location evidence="1">Membrane</location>
    </subcellularLocation>
    <text evidence="9">Localizes to the division septum.</text>
</comment>
<dbReference type="EMBL" id="LN999832">
    <property type="protein sequence ID" value="CUX96329.1"/>
    <property type="molecule type" value="Genomic_DNA"/>
</dbReference>
<dbReference type="GO" id="GO:0090529">
    <property type="term" value="P:cell septum assembly"/>
    <property type="evidence" value="ECO:0007669"/>
    <property type="project" value="InterPro"/>
</dbReference>
<evidence type="ECO:0000256" key="1">
    <source>
        <dbReference type="ARBA" id="ARBA00004370"/>
    </source>
</evidence>
<evidence type="ECO:0000256" key="2">
    <source>
        <dbReference type="ARBA" id="ARBA00022475"/>
    </source>
</evidence>
<dbReference type="AlphaFoldDB" id="A0A143WTZ6"/>
<dbReference type="STRING" id="1070130.FVIR_GE00489"/>
<dbReference type="PANTHER" id="PTHR35851">
    <property type="entry name" value="CELL DIVISION PROTEIN FTSQ"/>
    <property type="match status" value="1"/>
</dbReference>
<evidence type="ECO:0000256" key="3">
    <source>
        <dbReference type="ARBA" id="ARBA00022519"/>
    </source>
</evidence>
<dbReference type="InterPro" id="IPR034746">
    <property type="entry name" value="POTRA"/>
</dbReference>
<dbReference type="Pfam" id="PF08478">
    <property type="entry name" value="POTRA_1"/>
    <property type="match status" value="1"/>
</dbReference>
<keyword evidence="12" id="KW-1185">Reference proteome</keyword>